<evidence type="ECO:0000313" key="7">
    <source>
        <dbReference type="Proteomes" id="UP000218542"/>
    </source>
</evidence>
<dbReference type="RefSeq" id="WP_162532301.1">
    <property type="nucleotide sequence ID" value="NZ_BAOS01000022.1"/>
</dbReference>
<gene>
    <name evidence="6" type="ORF">SCALIN_C22_0164</name>
</gene>
<sequence length="370" mass="41450">MGKHLVIAGGGHAHMLTLANLHKFIEKGHKVTLIGPSPYHYYSGMGPGMLGKTYNPEEVRFATKQVVEKQGGVFMQDRVNRVNPENRTVYLDSGQTITYDVLSCNVGSYVPMTIVSGTDTDIFPVKPIELLMHVQERMLELTLQKNISIGIIGGGPSSAETAGNIWRLGKYYGKNIPVITIFSGEKFMEHFPENVRNRIFRSLTKRGIEILENDFVREVKTGQIVMESGQKHFVDLILLAHGIKTYPVFQKSGLPTGPEGELLVNKYLQCTAHAEIFGGGDCIYFTDKPLDKVGVYAVRENPVLYHNLMASLDETELHTFDPGGEYLLIFNMGDGTGVLRKKKMVIGGRLAFIIKNYIDRRFMKKFQSQE</sequence>
<evidence type="ECO:0000256" key="1">
    <source>
        <dbReference type="ARBA" id="ARBA00001974"/>
    </source>
</evidence>
<keyword evidence="7" id="KW-1185">Reference proteome</keyword>
<dbReference type="InterPro" id="IPR023753">
    <property type="entry name" value="FAD/NAD-binding_dom"/>
</dbReference>
<dbReference type="EMBL" id="BAOS01000022">
    <property type="protein sequence ID" value="GAX61450.1"/>
    <property type="molecule type" value="Genomic_DNA"/>
</dbReference>
<feature type="domain" description="FAD/NAD(P)-binding" evidence="5">
    <location>
        <begin position="4"/>
        <end position="286"/>
    </location>
</feature>
<evidence type="ECO:0000256" key="2">
    <source>
        <dbReference type="ARBA" id="ARBA00022630"/>
    </source>
</evidence>
<evidence type="ECO:0000313" key="6">
    <source>
        <dbReference type="EMBL" id="GAX61450.1"/>
    </source>
</evidence>
<dbReference type="SUPFAM" id="SSF51905">
    <property type="entry name" value="FAD/NAD(P)-binding domain"/>
    <property type="match status" value="2"/>
</dbReference>
<evidence type="ECO:0000256" key="3">
    <source>
        <dbReference type="ARBA" id="ARBA00022827"/>
    </source>
</evidence>
<dbReference type="AlphaFoldDB" id="A0A286TZY5"/>
<proteinExistence type="predicted"/>
<dbReference type="PANTHER" id="PTHR42913:SF9">
    <property type="entry name" value="SLR1591 PROTEIN"/>
    <property type="match status" value="1"/>
</dbReference>
<name>A0A286TZY5_9BACT</name>
<keyword evidence="4" id="KW-0560">Oxidoreductase</keyword>
<dbReference type="Pfam" id="PF07992">
    <property type="entry name" value="Pyr_redox_2"/>
    <property type="match status" value="1"/>
</dbReference>
<evidence type="ECO:0000256" key="4">
    <source>
        <dbReference type="ARBA" id="ARBA00023002"/>
    </source>
</evidence>
<dbReference type="Gene3D" id="3.50.50.100">
    <property type="match status" value="1"/>
</dbReference>
<reference evidence="6 7" key="1">
    <citation type="journal article" date="2017" name="Environ. Microbiol. Rep.">
        <title>Genetic diversity of marine anaerobic ammonium-oxidizing bacteria as revealed by genomic and proteomic analyses of 'Candidatus Scalindua japonica'.</title>
        <authorList>
            <person name="Oshiki M."/>
            <person name="Mizuto K."/>
            <person name="Kimura Z."/>
            <person name="Kindaichi T."/>
            <person name="Satoh H."/>
            <person name="Okabe S."/>
        </authorList>
    </citation>
    <scope>NUCLEOTIDE SEQUENCE [LARGE SCALE GENOMIC DNA]</scope>
    <source>
        <strain evidence="7">husup-a2</strain>
    </source>
</reference>
<dbReference type="PANTHER" id="PTHR42913">
    <property type="entry name" value="APOPTOSIS-INDUCING FACTOR 1"/>
    <property type="match status" value="1"/>
</dbReference>
<evidence type="ECO:0000259" key="5">
    <source>
        <dbReference type="Pfam" id="PF07992"/>
    </source>
</evidence>
<comment type="cofactor">
    <cofactor evidence="1">
        <name>FAD</name>
        <dbReference type="ChEBI" id="CHEBI:57692"/>
    </cofactor>
</comment>
<protein>
    <submittedName>
        <fullName evidence="6">NADH dehydrogenase, FAD-containing subunit</fullName>
    </submittedName>
</protein>
<keyword evidence="3" id="KW-0274">FAD</keyword>
<accession>A0A286TZY5</accession>
<dbReference type="GO" id="GO:0019646">
    <property type="term" value="P:aerobic electron transport chain"/>
    <property type="evidence" value="ECO:0007669"/>
    <property type="project" value="TreeGrafter"/>
</dbReference>
<comment type="caution">
    <text evidence="6">The sequence shown here is derived from an EMBL/GenBank/DDBJ whole genome shotgun (WGS) entry which is preliminary data.</text>
</comment>
<dbReference type="Proteomes" id="UP000218542">
    <property type="component" value="Unassembled WGS sequence"/>
</dbReference>
<keyword evidence="2" id="KW-0285">Flavoprotein</keyword>
<dbReference type="GO" id="GO:0003955">
    <property type="term" value="F:NAD(P)H dehydrogenase (quinone) activity"/>
    <property type="evidence" value="ECO:0007669"/>
    <property type="project" value="TreeGrafter"/>
</dbReference>
<dbReference type="InterPro" id="IPR051169">
    <property type="entry name" value="NADH-Q_oxidoreductase"/>
</dbReference>
<dbReference type="InterPro" id="IPR036188">
    <property type="entry name" value="FAD/NAD-bd_sf"/>
</dbReference>
<organism evidence="6 7">
    <name type="scientific">Candidatus Scalindua japonica</name>
    <dbReference type="NCBI Taxonomy" id="1284222"/>
    <lineage>
        <taxon>Bacteria</taxon>
        <taxon>Pseudomonadati</taxon>
        <taxon>Planctomycetota</taxon>
        <taxon>Candidatus Brocadiia</taxon>
        <taxon>Candidatus Brocadiales</taxon>
        <taxon>Candidatus Scalinduaceae</taxon>
        <taxon>Candidatus Scalindua</taxon>
    </lineage>
</organism>